<reference evidence="7" key="1">
    <citation type="submission" date="2021-09" db="EMBL/GenBank/DDBJ databases">
        <authorList>
            <consortium name="AG Swart"/>
            <person name="Singh M."/>
            <person name="Singh A."/>
            <person name="Seah K."/>
            <person name="Emmerich C."/>
        </authorList>
    </citation>
    <scope>NUCLEOTIDE SEQUENCE</scope>
    <source>
        <strain evidence="7">ATCC30299</strain>
    </source>
</reference>
<keyword evidence="5" id="KW-0378">Hydrolase</keyword>
<organism evidence="7 8">
    <name type="scientific">Blepharisma stoltei</name>
    <dbReference type="NCBI Taxonomy" id="1481888"/>
    <lineage>
        <taxon>Eukaryota</taxon>
        <taxon>Sar</taxon>
        <taxon>Alveolata</taxon>
        <taxon>Ciliophora</taxon>
        <taxon>Postciliodesmatophora</taxon>
        <taxon>Heterotrichea</taxon>
        <taxon>Heterotrichida</taxon>
        <taxon>Blepharismidae</taxon>
        <taxon>Blepharisma</taxon>
    </lineage>
</organism>
<dbReference type="GO" id="GO:0006508">
    <property type="term" value="P:proteolysis"/>
    <property type="evidence" value="ECO:0007669"/>
    <property type="project" value="UniProtKB-KW"/>
</dbReference>
<dbReference type="SUPFAM" id="SSF54001">
    <property type="entry name" value="Cysteine proteinases"/>
    <property type="match status" value="1"/>
</dbReference>
<proteinExistence type="inferred from homology"/>
<keyword evidence="3" id="KW-0645">Protease</keyword>
<accession>A0AAU9J6U5</accession>
<sequence length="281" mass="33122">MTLLILALNKISTDEAKNQDPDPVLVIYPPDSKSSITIRESDFSRLNPIEFLNDNLVDFFIKYFITESNKDNFFAFSSFFYVSIVESGYDKVLKWNKGCDIFEKDFWIIPIADNNHWLLLIVAYPQYVFIENSEIQPAILLFDSLSFGMEDLAHMVRIYIGLEWAQKQGLEYDSVQEDDIPLVIPSVPQQNNWWDCGIYVINYAKKFIESPEPFLLDLNCEEIFDMDEFNKGRWIYKNILNQLGTGNIVKEGVNIYLKKSKRRHRRKPQRPLDEEFYYENN</sequence>
<dbReference type="GO" id="GO:0016926">
    <property type="term" value="P:protein desumoylation"/>
    <property type="evidence" value="ECO:0007669"/>
    <property type="project" value="TreeGrafter"/>
</dbReference>
<dbReference type="InterPro" id="IPR051947">
    <property type="entry name" value="Sentrin-specific_protease"/>
</dbReference>
<dbReference type="PANTHER" id="PTHR46896:SF3">
    <property type="entry name" value="FI06413P-RELATED"/>
    <property type="match status" value="1"/>
</dbReference>
<dbReference type="PANTHER" id="PTHR46896">
    <property type="entry name" value="SENTRIN-SPECIFIC PROTEASE"/>
    <property type="match status" value="1"/>
</dbReference>
<keyword evidence="2" id="KW-0597">Phosphoprotein</keyword>
<dbReference type="PROSITE" id="PS50600">
    <property type="entry name" value="ULP_PROTEASE"/>
    <property type="match status" value="1"/>
</dbReference>
<name>A0AAU9J6U5_9CILI</name>
<evidence type="ECO:0000256" key="1">
    <source>
        <dbReference type="ARBA" id="ARBA00005234"/>
    </source>
</evidence>
<evidence type="ECO:0000313" key="7">
    <source>
        <dbReference type="EMBL" id="CAG9317443.1"/>
    </source>
</evidence>
<dbReference type="InterPro" id="IPR038765">
    <property type="entry name" value="Papain-like_cys_pep_sf"/>
</dbReference>
<dbReference type="Gene3D" id="1.10.418.20">
    <property type="match status" value="1"/>
</dbReference>
<comment type="caution">
    <text evidence="7">The sequence shown here is derived from an EMBL/GenBank/DDBJ whole genome shotgun (WGS) entry which is preliminary data.</text>
</comment>
<dbReference type="AlphaFoldDB" id="A0AAU9J6U5"/>
<dbReference type="Gene3D" id="3.30.310.130">
    <property type="entry name" value="Ubiquitin-related"/>
    <property type="match status" value="1"/>
</dbReference>
<keyword evidence="8" id="KW-1185">Reference proteome</keyword>
<dbReference type="Pfam" id="PF02902">
    <property type="entry name" value="Peptidase_C48"/>
    <property type="match status" value="1"/>
</dbReference>
<dbReference type="EMBL" id="CAJZBQ010000018">
    <property type="protein sequence ID" value="CAG9317443.1"/>
    <property type="molecule type" value="Genomic_DNA"/>
</dbReference>
<evidence type="ECO:0000256" key="3">
    <source>
        <dbReference type="ARBA" id="ARBA00022670"/>
    </source>
</evidence>
<dbReference type="GO" id="GO:0005737">
    <property type="term" value="C:cytoplasm"/>
    <property type="evidence" value="ECO:0007669"/>
    <property type="project" value="TreeGrafter"/>
</dbReference>
<evidence type="ECO:0000259" key="6">
    <source>
        <dbReference type="PROSITE" id="PS50600"/>
    </source>
</evidence>
<gene>
    <name evidence="7" type="ORF">BSTOLATCC_MIC18689</name>
</gene>
<evidence type="ECO:0000313" key="8">
    <source>
        <dbReference type="Proteomes" id="UP001162131"/>
    </source>
</evidence>
<keyword evidence="4" id="KW-0833">Ubl conjugation pathway</keyword>
<comment type="similarity">
    <text evidence="1">Belongs to the peptidase C48 family.</text>
</comment>
<dbReference type="InterPro" id="IPR003653">
    <property type="entry name" value="Peptidase_C48_C"/>
</dbReference>
<evidence type="ECO:0000256" key="4">
    <source>
        <dbReference type="ARBA" id="ARBA00022786"/>
    </source>
</evidence>
<feature type="domain" description="Ubiquitin-like protease family profile" evidence="6">
    <location>
        <begin position="36"/>
        <end position="207"/>
    </location>
</feature>
<evidence type="ECO:0000256" key="2">
    <source>
        <dbReference type="ARBA" id="ARBA00022553"/>
    </source>
</evidence>
<dbReference type="GO" id="GO:0070139">
    <property type="term" value="F:SUMO-specific endopeptidase activity"/>
    <property type="evidence" value="ECO:0007669"/>
    <property type="project" value="TreeGrafter"/>
</dbReference>
<dbReference type="GO" id="GO:0005634">
    <property type="term" value="C:nucleus"/>
    <property type="evidence" value="ECO:0007669"/>
    <property type="project" value="TreeGrafter"/>
</dbReference>
<dbReference type="Proteomes" id="UP001162131">
    <property type="component" value="Unassembled WGS sequence"/>
</dbReference>
<protein>
    <recommendedName>
        <fullName evidence="6">Ubiquitin-like protease family profile domain-containing protein</fullName>
    </recommendedName>
</protein>
<evidence type="ECO:0000256" key="5">
    <source>
        <dbReference type="ARBA" id="ARBA00022801"/>
    </source>
</evidence>